<proteinExistence type="predicted"/>
<organism evidence="2 3">
    <name type="scientific">Granulicatella elegans ATCC 700633</name>
    <dbReference type="NCBI Taxonomy" id="626369"/>
    <lineage>
        <taxon>Bacteria</taxon>
        <taxon>Bacillati</taxon>
        <taxon>Bacillota</taxon>
        <taxon>Bacilli</taxon>
        <taxon>Lactobacillales</taxon>
        <taxon>Carnobacteriaceae</taxon>
        <taxon>Granulicatella</taxon>
    </lineage>
</organism>
<evidence type="ECO:0000256" key="1">
    <source>
        <dbReference type="SAM" id="Phobius"/>
    </source>
</evidence>
<accession>D0BNG0</accession>
<evidence type="ECO:0000313" key="3">
    <source>
        <dbReference type="Proteomes" id="UP000002939"/>
    </source>
</evidence>
<dbReference type="OrthoDB" id="2988652at2"/>
<keyword evidence="1" id="KW-0472">Membrane</keyword>
<dbReference type="Pfam" id="PF07155">
    <property type="entry name" value="ECF-ribofla_trS"/>
    <property type="match status" value="1"/>
</dbReference>
<comment type="caution">
    <text evidence="2">The sequence shown here is derived from an EMBL/GenBank/DDBJ whole genome shotgun (WGS) entry which is preliminary data.</text>
</comment>
<feature type="transmembrane region" description="Helical" evidence="1">
    <location>
        <begin position="12"/>
        <end position="28"/>
    </location>
</feature>
<feature type="transmembrane region" description="Helical" evidence="1">
    <location>
        <begin position="152"/>
        <end position="170"/>
    </location>
</feature>
<dbReference type="STRING" id="626369.HMPREF0446_01495"/>
<name>D0BNG0_9LACT</name>
<keyword evidence="3" id="KW-1185">Reference proteome</keyword>
<dbReference type="EMBL" id="ACRF02000001">
    <property type="protein sequence ID" value="EEW92425.1"/>
    <property type="molecule type" value="Genomic_DNA"/>
</dbReference>
<keyword evidence="1" id="KW-0812">Transmembrane</keyword>
<keyword evidence="1" id="KW-1133">Transmembrane helix</keyword>
<dbReference type="RefSeq" id="WP_006703771.1">
    <property type="nucleotide sequence ID" value="NZ_KI391971.1"/>
</dbReference>
<feature type="transmembrane region" description="Helical" evidence="1">
    <location>
        <begin position="71"/>
        <end position="91"/>
    </location>
</feature>
<reference evidence="2" key="1">
    <citation type="submission" date="2009-09" db="EMBL/GenBank/DDBJ databases">
        <authorList>
            <consortium name="The Broad Institute Genome Sequencing Platform"/>
            <person name="Ward D."/>
            <person name="Feldgarden M."/>
            <person name="Earl A."/>
            <person name="Young S.K."/>
            <person name="Zeng Q."/>
            <person name="Koehrsen M."/>
            <person name="Alvarado L."/>
            <person name="Berlin A."/>
            <person name="Bochicchio J."/>
            <person name="Borenstein D."/>
            <person name="Chapman S.B."/>
            <person name="Chen Z."/>
            <person name="Engels R."/>
            <person name="Freedman E."/>
            <person name="Gellesch M."/>
            <person name="Goldberg J."/>
            <person name="Griggs A."/>
            <person name="Gujja S."/>
            <person name="Heilman E."/>
            <person name="Heiman D."/>
            <person name="Hepburn T."/>
            <person name="Howarth C."/>
            <person name="Jen D."/>
            <person name="Larson L."/>
            <person name="Lewis B."/>
            <person name="Mehta T."/>
            <person name="Park D."/>
            <person name="Pearson M."/>
            <person name="Roberts A."/>
            <person name="Saif S."/>
            <person name="Shea T."/>
            <person name="Shenoy N."/>
            <person name="Sisk P."/>
            <person name="Stolte C."/>
            <person name="Sykes S."/>
            <person name="Thomson T."/>
            <person name="Walk T."/>
            <person name="White J."/>
            <person name="Yandava C."/>
            <person name="Sibley C.D."/>
            <person name="Field T.R."/>
            <person name="Grinwis M."/>
            <person name="Eshaghurshan C.S."/>
            <person name="Surette M.G."/>
            <person name="Haas B."/>
            <person name="Nusbaum C."/>
            <person name="Birren B."/>
        </authorList>
    </citation>
    <scope>NUCLEOTIDE SEQUENCE [LARGE SCALE GENOMIC DNA]</scope>
    <source>
        <strain evidence="2">ATCC 700633</strain>
    </source>
</reference>
<evidence type="ECO:0000313" key="2">
    <source>
        <dbReference type="EMBL" id="EEW92425.1"/>
    </source>
</evidence>
<protein>
    <recommendedName>
        <fullName evidence="4">Rod shape-determining protein MreD</fullName>
    </recommendedName>
</protein>
<dbReference type="GO" id="GO:0016020">
    <property type="term" value="C:membrane"/>
    <property type="evidence" value="ECO:0007669"/>
    <property type="project" value="InterPro"/>
</dbReference>
<sequence>MKHYSLRELTQIALFATLIFLGVQLFRIQLGHQFVHFGNALVVVGCLVFGSKKGAIAATLGLGIFDILNGYAAEVWITILESLIVCWGIHLVYEKTLHQNDKAANIIGIGILAAVIKIILNLVKYTFLRGMIMGGLAFTPSFVAAFTKILGTFGSAAFTVITVPILYPIFKKIHQKIKA</sequence>
<dbReference type="eggNOG" id="ENOG5033ZZY">
    <property type="taxonomic scope" value="Bacteria"/>
</dbReference>
<reference evidence="2" key="2">
    <citation type="submission" date="2011-10" db="EMBL/GenBank/DDBJ databases">
        <title>The Genome Sequence of Granulicatella elegans ATCC 700633.</title>
        <authorList>
            <consortium name="The Broad Institute Genome Sequencing Platform"/>
            <consortium name="The Broad Institute Genome Sequencing Center for Infectious Disease"/>
            <person name="Earl A."/>
            <person name="Ward D."/>
            <person name="Feldgarden M."/>
            <person name="Gevers D."/>
            <person name="Sibley C.D."/>
            <person name="Field T.R."/>
            <person name="Grinwis M."/>
            <person name="Eshaghurshan C.S."/>
            <person name="Surette M.G."/>
            <person name="Young S.K."/>
            <person name="Zeng Q."/>
            <person name="Gargeya S."/>
            <person name="Fitzgerald M."/>
            <person name="Haas B."/>
            <person name="Abouelleil A."/>
            <person name="Alvarado L."/>
            <person name="Arachchi H.M."/>
            <person name="Berlin A."/>
            <person name="Brown A."/>
            <person name="Chapman S.B."/>
            <person name="Chen Z."/>
            <person name="Dunbar C."/>
            <person name="Freedman E."/>
            <person name="Gearin G."/>
            <person name="Goldberg J."/>
            <person name="Griggs A."/>
            <person name="Gujja S."/>
            <person name="Heiman D."/>
            <person name="Howarth C."/>
            <person name="Larson L."/>
            <person name="Lui A."/>
            <person name="MacDonald P.J.P."/>
            <person name="Montmayeur A."/>
            <person name="Murphy C."/>
            <person name="Neiman D."/>
            <person name="Pearson M."/>
            <person name="Priest M."/>
            <person name="Roberts A."/>
            <person name="Saif S."/>
            <person name="Shea T."/>
            <person name="Shenoy N."/>
            <person name="Sisk P."/>
            <person name="Stolte C."/>
            <person name="Sykes S."/>
            <person name="Wortman J."/>
            <person name="Nusbaum C."/>
            <person name="Birren B."/>
        </authorList>
    </citation>
    <scope>NUCLEOTIDE SEQUENCE [LARGE SCALE GENOMIC DNA]</scope>
    <source>
        <strain evidence="2">ATCC 700633</strain>
    </source>
</reference>
<dbReference type="HOGENOM" id="CLU_084705_2_1_9"/>
<dbReference type="Gene3D" id="1.10.1760.20">
    <property type="match status" value="1"/>
</dbReference>
<gene>
    <name evidence="2" type="ORF">HMPREF0446_01495</name>
</gene>
<dbReference type="AlphaFoldDB" id="D0BNG0"/>
<dbReference type="Proteomes" id="UP000002939">
    <property type="component" value="Unassembled WGS sequence"/>
</dbReference>
<feature type="transmembrane region" description="Helical" evidence="1">
    <location>
        <begin position="103"/>
        <end position="120"/>
    </location>
</feature>
<evidence type="ECO:0008006" key="4">
    <source>
        <dbReference type="Google" id="ProtNLM"/>
    </source>
</evidence>
<dbReference type="InterPro" id="IPR009825">
    <property type="entry name" value="ECF_substrate-spec-like"/>
</dbReference>